<dbReference type="AlphaFoldDB" id="H5TEP0"/>
<comment type="caution">
    <text evidence="2">The sequence shown here is derived from an EMBL/GenBank/DDBJ whole genome shotgun (WGS) entry which is preliminary data.</text>
</comment>
<dbReference type="Proteomes" id="UP000053586">
    <property type="component" value="Unassembled WGS sequence"/>
</dbReference>
<reference evidence="2 3" key="1">
    <citation type="journal article" date="2012" name="J. Bacteriol.">
        <title>Genome sequence of proteorhodopsin-containing sea ice bacterium Glaciecola punicea ACAM 611T.</title>
        <authorList>
            <person name="Qin Q.-L."/>
            <person name="Xie B.-B."/>
            <person name="Shu Y.-L."/>
            <person name="Rong J.-C."/>
            <person name="Zhao D.-L."/>
            <person name="Zhang X.-Y."/>
            <person name="Chen X.-L."/>
            <person name="Zhou B.-C."/>
            <person name="Zhanga Y.-Z."/>
        </authorList>
    </citation>
    <scope>NUCLEOTIDE SEQUENCE [LARGE SCALE GENOMIC DNA]</scope>
    <source>
        <strain evidence="2 3">ACAM 611</strain>
    </source>
</reference>
<organism evidence="2 3">
    <name type="scientific">Glaciecola punicea ACAM 611</name>
    <dbReference type="NCBI Taxonomy" id="1121923"/>
    <lineage>
        <taxon>Bacteria</taxon>
        <taxon>Pseudomonadati</taxon>
        <taxon>Pseudomonadota</taxon>
        <taxon>Gammaproteobacteria</taxon>
        <taxon>Alteromonadales</taxon>
        <taxon>Alteromonadaceae</taxon>
        <taxon>Glaciecola</taxon>
    </lineage>
</organism>
<keyword evidence="1" id="KW-0732">Signal</keyword>
<evidence type="ECO:0000313" key="2">
    <source>
        <dbReference type="EMBL" id="GAB56767.1"/>
    </source>
</evidence>
<dbReference type="STRING" id="56804.BAE46_04345"/>
<feature type="chain" id="PRO_5003599053" evidence="1">
    <location>
        <begin position="27"/>
        <end position="179"/>
    </location>
</feature>
<sequence length="179" mass="19380">MNKLRFSIFSTAIFAASLFVTSVSQSANSMNQQVYKTIHSDGTVTISDKASSDAEAIVLSAPTSTFESNVPALKPLLQTTQKLSVNYKLSILSPQNDATIRSNIGELSIGASIDPRIGGFYQLHINGKVHESAAGMFALRDMERGAYEYSVKFINNSGKLIASSEARRVYLHQASALIN</sequence>
<proteinExistence type="predicted"/>
<gene>
    <name evidence="2" type="ORF">GPUN_2653</name>
</gene>
<name>H5TEP0_9ALTE</name>
<protein>
    <submittedName>
        <fullName evidence="2">Uncharacterized protein</fullName>
    </submittedName>
</protein>
<evidence type="ECO:0000313" key="3">
    <source>
        <dbReference type="Proteomes" id="UP000053586"/>
    </source>
</evidence>
<feature type="signal peptide" evidence="1">
    <location>
        <begin position="1"/>
        <end position="26"/>
    </location>
</feature>
<keyword evidence="3" id="KW-1185">Reference proteome</keyword>
<accession>H5TEP0</accession>
<evidence type="ECO:0000256" key="1">
    <source>
        <dbReference type="SAM" id="SignalP"/>
    </source>
</evidence>
<dbReference type="EMBL" id="BAET01000031">
    <property type="protein sequence ID" value="GAB56767.1"/>
    <property type="molecule type" value="Genomic_DNA"/>
</dbReference>
<dbReference type="eggNOG" id="ENOG5030N5P">
    <property type="taxonomic scope" value="Bacteria"/>
</dbReference>
<reference evidence="2 3" key="2">
    <citation type="journal article" date="2017" name="Antonie Van Leeuwenhoek">
        <title>Rhizobium rhizosphaerae sp. nov., a novel species isolated from rice rhizosphere.</title>
        <authorList>
            <person name="Zhao J.J."/>
            <person name="Zhang J."/>
            <person name="Zhang R.J."/>
            <person name="Zhang C.W."/>
            <person name="Yin H.Q."/>
            <person name="Zhang X.X."/>
        </authorList>
    </citation>
    <scope>NUCLEOTIDE SEQUENCE [LARGE SCALE GENOMIC DNA]</scope>
    <source>
        <strain evidence="2 3">ACAM 611</strain>
    </source>
</reference>